<protein>
    <submittedName>
        <fullName evidence="1">Uncharacterized protein</fullName>
    </submittedName>
</protein>
<comment type="caution">
    <text evidence="1">The sequence shown here is derived from an EMBL/GenBank/DDBJ whole genome shotgun (WGS) entry which is preliminary data.</text>
</comment>
<evidence type="ECO:0000313" key="1">
    <source>
        <dbReference type="EMBL" id="MBA0857928.1"/>
    </source>
</evidence>
<evidence type="ECO:0000313" key="2">
    <source>
        <dbReference type="Proteomes" id="UP000593576"/>
    </source>
</evidence>
<dbReference type="EMBL" id="JABFAF010000006">
    <property type="protein sequence ID" value="MBA0857928.1"/>
    <property type="molecule type" value="Genomic_DNA"/>
</dbReference>
<proteinExistence type="predicted"/>
<gene>
    <name evidence="1" type="ORF">Goshw_019186</name>
</gene>
<sequence length="17" mass="1968">MLQLISKWTPAPIYLPP</sequence>
<organism evidence="1 2">
    <name type="scientific">Gossypium schwendimanii</name>
    <name type="common">Cotton</name>
    <dbReference type="NCBI Taxonomy" id="34291"/>
    <lineage>
        <taxon>Eukaryota</taxon>
        <taxon>Viridiplantae</taxon>
        <taxon>Streptophyta</taxon>
        <taxon>Embryophyta</taxon>
        <taxon>Tracheophyta</taxon>
        <taxon>Spermatophyta</taxon>
        <taxon>Magnoliopsida</taxon>
        <taxon>eudicotyledons</taxon>
        <taxon>Gunneridae</taxon>
        <taxon>Pentapetalae</taxon>
        <taxon>rosids</taxon>
        <taxon>malvids</taxon>
        <taxon>Malvales</taxon>
        <taxon>Malvaceae</taxon>
        <taxon>Malvoideae</taxon>
        <taxon>Gossypium</taxon>
    </lineage>
</organism>
<reference evidence="1 2" key="1">
    <citation type="journal article" date="2019" name="Genome Biol. Evol.">
        <title>Insights into the evolution of the New World diploid cottons (Gossypium, subgenus Houzingenia) based on genome sequencing.</title>
        <authorList>
            <person name="Grover C.E."/>
            <person name="Arick M.A. 2nd"/>
            <person name="Thrash A."/>
            <person name="Conover J.L."/>
            <person name="Sanders W.S."/>
            <person name="Peterson D.G."/>
            <person name="Frelichowski J.E."/>
            <person name="Scheffler J.A."/>
            <person name="Scheffler B.E."/>
            <person name="Wendel J.F."/>
        </authorList>
    </citation>
    <scope>NUCLEOTIDE SEQUENCE [LARGE SCALE GENOMIC DNA]</scope>
    <source>
        <strain evidence="1">1</strain>
        <tissue evidence="1">Leaf</tissue>
    </source>
</reference>
<dbReference type="Proteomes" id="UP000593576">
    <property type="component" value="Unassembled WGS sequence"/>
</dbReference>
<keyword evidence="2" id="KW-1185">Reference proteome</keyword>
<accession>A0A7J9LGV7</accession>
<name>A0A7J9LGV7_GOSSC</name>
<dbReference type="AlphaFoldDB" id="A0A7J9LGV7"/>